<evidence type="ECO:0000313" key="3">
    <source>
        <dbReference type="Proteomes" id="UP000264541"/>
    </source>
</evidence>
<dbReference type="CDD" id="cd02440">
    <property type="entry name" value="AdoMet_MTases"/>
    <property type="match status" value="1"/>
</dbReference>
<reference evidence="2 3" key="1">
    <citation type="submission" date="2018-08" db="EMBL/GenBank/DDBJ databases">
        <title>Bacillus chawlae sp. nov., Bacillus glennii sp. nov., and Bacillus saganii sp. nov. Isolated from the Vehicle Assembly Building at Kennedy Space Center where the Viking Spacecraft were Assembled.</title>
        <authorList>
            <person name="Seuylemezian A."/>
            <person name="Vaishampayan P."/>
        </authorList>
    </citation>
    <scope>NUCLEOTIDE SEQUENCE [LARGE SCALE GENOMIC DNA]</scope>
    <source>
        <strain evidence="2 3">V47-23a</strain>
    </source>
</reference>
<dbReference type="AlphaFoldDB" id="A0A372LPK1"/>
<evidence type="ECO:0000259" key="1">
    <source>
        <dbReference type="Pfam" id="PF08241"/>
    </source>
</evidence>
<protein>
    <submittedName>
        <fullName evidence="2">Class I SAM-dependent methyltransferase</fullName>
    </submittedName>
</protein>
<proteinExistence type="predicted"/>
<feature type="domain" description="Methyltransferase type 11" evidence="1">
    <location>
        <begin position="84"/>
        <end position="176"/>
    </location>
</feature>
<dbReference type="InterPro" id="IPR013216">
    <property type="entry name" value="Methyltransf_11"/>
</dbReference>
<dbReference type="GO" id="GO:0032259">
    <property type="term" value="P:methylation"/>
    <property type="evidence" value="ECO:0007669"/>
    <property type="project" value="UniProtKB-KW"/>
</dbReference>
<name>A0A372LPK1_9BACI</name>
<accession>A0A372LPK1</accession>
<evidence type="ECO:0000313" key="2">
    <source>
        <dbReference type="EMBL" id="RFU69162.1"/>
    </source>
</evidence>
<dbReference type="GO" id="GO:0008757">
    <property type="term" value="F:S-adenosylmethionine-dependent methyltransferase activity"/>
    <property type="evidence" value="ECO:0007669"/>
    <property type="project" value="InterPro"/>
</dbReference>
<dbReference type="EMBL" id="QVTE01000029">
    <property type="protein sequence ID" value="RFU69162.1"/>
    <property type="molecule type" value="Genomic_DNA"/>
</dbReference>
<keyword evidence="3" id="KW-1185">Reference proteome</keyword>
<dbReference type="Gene3D" id="3.40.50.150">
    <property type="entry name" value="Vaccinia Virus protein VP39"/>
    <property type="match status" value="1"/>
</dbReference>
<comment type="caution">
    <text evidence="2">The sequence shown here is derived from an EMBL/GenBank/DDBJ whole genome shotgun (WGS) entry which is preliminary data.</text>
</comment>
<organism evidence="2 3">
    <name type="scientific">Peribacillus saganii</name>
    <dbReference type="NCBI Taxonomy" id="2303992"/>
    <lineage>
        <taxon>Bacteria</taxon>
        <taxon>Bacillati</taxon>
        <taxon>Bacillota</taxon>
        <taxon>Bacilli</taxon>
        <taxon>Bacillales</taxon>
        <taxon>Bacillaceae</taxon>
        <taxon>Peribacillus</taxon>
    </lineage>
</organism>
<keyword evidence="2" id="KW-0489">Methyltransferase</keyword>
<dbReference type="InterPro" id="IPR029063">
    <property type="entry name" value="SAM-dependent_MTases_sf"/>
</dbReference>
<gene>
    <name evidence="2" type="ORF">D0469_10355</name>
</gene>
<dbReference type="Proteomes" id="UP000264541">
    <property type="component" value="Unassembled WGS sequence"/>
</dbReference>
<sequence length="274" mass="30854">MYDSELKRYEQAIQTYLLQQQRSFSAHNEKAWNQNNYTALVNRYGEPAETARKIEQNPEWRLHPFYKYMGDVKGKNIVHLMGSNGIKAVALGLLGGIVTVVDFSAENAAYAQETSKEAGVSIEYVISDTLSIPAETADGQFDIAFMELGVLHYYIDLHPLWEMVGRLLKQGGMFILHEFHPVSTKLITSTGKKHKVTGNYFNPGIEKSTIAFSKHLSNEEQETLAMSLHRKWTLGEVLTSMARSGLTISVLEEEPNHKGHDIGLPKTYTVVAYK</sequence>
<dbReference type="SUPFAM" id="SSF53335">
    <property type="entry name" value="S-adenosyl-L-methionine-dependent methyltransferases"/>
    <property type="match status" value="1"/>
</dbReference>
<keyword evidence="2" id="KW-0808">Transferase</keyword>
<dbReference type="OrthoDB" id="8385759at2"/>
<dbReference type="Pfam" id="PF08241">
    <property type="entry name" value="Methyltransf_11"/>
    <property type="match status" value="1"/>
</dbReference>